<dbReference type="STRING" id="306541.SAMN05421668_10946"/>
<sequence>MKIKKRISADTRRQLSHELMTASKDGYVPVGEVKIYEHVRGYWDKWGNNHDQSSWYFYIYCEKDAEL</sequence>
<protein>
    <submittedName>
        <fullName evidence="2">Uncharacterized protein</fullName>
    </submittedName>
</protein>
<evidence type="ECO:0000313" key="1">
    <source>
        <dbReference type="EMBL" id="GEM04109.1"/>
    </source>
</evidence>
<dbReference type="AlphaFoldDB" id="A0A1I6SHB4"/>
<dbReference type="Proteomes" id="UP000321773">
    <property type="component" value="Unassembled WGS sequence"/>
</dbReference>
<dbReference type="EMBL" id="FPAI01000009">
    <property type="protein sequence ID" value="SFS76260.1"/>
    <property type="molecule type" value="Genomic_DNA"/>
</dbReference>
<organism evidence="2 3">
    <name type="scientific">Halolactibacillus miurensis</name>
    <dbReference type="NCBI Taxonomy" id="306541"/>
    <lineage>
        <taxon>Bacteria</taxon>
        <taxon>Bacillati</taxon>
        <taxon>Bacillota</taxon>
        <taxon>Bacilli</taxon>
        <taxon>Bacillales</taxon>
        <taxon>Bacillaceae</taxon>
        <taxon>Halolactibacillus</taxon>
    </lineage>
</organism>
<dbReference type="RefSeq" id="WP_089853893.1">
    <property type="nucleotide sequence ID" value="NZ_FPAI01000009.1"/>
</dbReference>
<accession>A0A1I6SHB4</accession>
<name>A0A1I6SHB4_9BACI</name>
<evidence type="ECO:0000313" key="2">
    <source>
        <dbReference type="EMBL" id="SFS76260.1"/>
    </source>
</evidence>
<evidence type="ECO:0000313" key="3">
    <source>
        <dbReference type="Proteomes" id="UP000199139"/>
    </source>
</evidence>
<evidence type="ECO:0000313" key="4">
    <source>
        <dbReference type="Proteomes" id="UP000321773"/>
    </source>
</evidence>
<dbReference type="Proteomes" id="UP000199139">
    <property type="component" value="Unassembled WGS sequence"/>
</dbReference>
<reference evidence="1 4" key="2">
    <citation type="submission" date="2019-07" db="EMBL/GenBank/DDBJ databases">
        <title>Whole genome shotgun sequence of Halolactibacillus miurensis NBRC 100873.</title>
        <authorList>
            <person name="Hosoyama A."/>
            <person name="Uohara A."/>
            <person name="Ohji S."/>
            <person name="Ichikawa N."/>
        </authorList>
    </citation>
    <scope>NUCLEOTIDE SEQUENCE [LARGE SCALE GENOMIC DNA]</scope>
    <source>
        <strain evidence="1 4">NBRC 100873</strain>
    </source>
</reference>
<reference evidence="2 3" key="1">
    <citation type="submission" date="2016-10" db="EMBL/GenBank/DDBJ databases">
        <authorList>
            <person name="de Groot N.N."/>
        </authorList>
    </citation>
    <scope>NUCLEOTIDE SEQUENCE [LARGE SCALE GENOMIC DNA]</scope>
    <source>
        <strain evidence="2 3">DSM 17074</strain>
    </source>
</reference>
<gene>
    <name evidence="1" type="ORF">HMI01_10970</name>
    <name evidence="2" type="ORF">SAMN05421668_10946</name>
</gene>
<keyword evidence="4" id="KW-1185">Reference proteome</keyword>
<proteinExistence type="predicted"/>
<dbReference type="EMBL" id="BJWJ01000008">
    <property type="protein sequence ID" value="GEM04109.1"/>
    <property type="molecule type" value="Genomic_DNA"/>
</dbReference>